<dbReference type="Pfam" id="PF13560">
    <property type="entry name" value="HTH_31"/>
    <property type="match status" value="1"/>
</dbReference>
<comment type="caution">
    <text evidence="2">The sequence shown here is derived from an EMBL/GenBank/DDBJ whole genome shotgun (WGS) entry which is preliminary data.</text>
</comment>
<evidence type="ECO:0000313" key="2">
    <source>
        <dbReference type="EMBL" id="MCS0637041.1"/>
    </source>
</evidence>
<keyword evidence="3" id="KW-1185">Reference proteome</keyword>
<dbReference type="InterPro" id="IPR001387">
    <property type="entry name" value="Cro/C1-type_HTH"/>
</dbReference>
<feature type="domain" description="HTH cro/C1-type" evidence="1">
    <location>
        <begin position="20"/>
        <end position="74"/>
    </location>
</feature>
<reference evidence="2" key="1">
    <citation type="submission" date="2022-08" db="EMBL/GenBank/DDBJ databases">
        <authorList>
            <person name="Somphong A."/>
            <person name="Phongsopitanun W."/>
        </authorList>
    </citation>
    <scope>NUCLEOTIDE SEQUENCE</scope>
    <source>
        <strain evidence="2">LP05-1</strain>
    </source>
</reference>
<name>A0ABT2CI18_9ACTN</name>
<dbReference type="CDD" id="cd00093">
    <property type="entry name" value="HTH_XRE"/>
    <property type="match status" value="1"/>
</dbReference>
<dbReference type="Pfam" id="PF19054">
    <property type="entry name" value="DUF5753"/>
    <property type="match status" value="1"/>
</dbReference>
<dbReference type="SMART" id="SM00530">
    <property type="entry name" value="HTH_XRE"/>
    <property type="match status" value="1"/>
</dbReference>
<dbReference type="RefSeq" id="WP_258788304.1">
    <property type="nucleotide sequence ID" value="NZ_JANUGQ010000012.1"/>
</dbReference>
<protein>
    <submittedName>
        <fullName evidence="2">Helix-turn-helix transcriptional regulator</fullName>
    </submittedName>
</protein>
<evidence type="ECO:0000313" key="3">
    <source>
        <dbReference type="Proteomes" id="UP001431313"/>
    </source>
</evidence>
<gene>
    <name evidence="2" type="ORF">NX801_15490</name>
</gene>
<organism evidence="2 3">
    <name type="scientific">Streptomyces pyxinae</name>
    <dbReference type="NCBI Taxonomy" id="2970734"/>
    <lineage>
        <taxon>Bacteria</taxon>
        <taxon>Bacillati</taxon>
        <taxon>Actinomycetota</taxon>
        <taxon>Actinomycetes</taxon>
        <taxon>Kitasatosporales</taxon>
        <taxon>Streptomycetaceae</taxon>
        <taxon>Streptomyces</taxon>
    </lineage>
</organism>
<proteinExistence type="predicted"/>
<dbReference type="InterPro" id="IPR010982">
    <property type="entry name" value="Lambda_DNA-bd_dom_sf"/>
</dbReference>
<dbReference type="InterPro" id="IPR043917">
    <property type="entry name" value="DUF5753"/>
</dbReference>
<sequence length="273" mass="30856">MPDDESQPDLTPLQSFGLDVQQVRLARKLTMKQLGKVAGYSESYVSKVEAGKMVPSEQFAVGCDRAFGTGTLFLRQLRRALLSDHPSWFAPYIQLELRATEILDYSTMFIMGMLQTVEYARATLRAYHPREARAVLEERVAARIRRREVMDRPYPPLLWVVLHETCLRTVVGDRQVMARQMERLIKEAENPHVTLQVLPFGAGTPVTGTAFTLLVFDNGPTVVHAESPQGGRLYEDPKTTKNATGVYHRLRADALSPDLSLTRIKDMYKEYAA</sequence>
<dbReference type="Proteomes" id="UP001431313">
    <property type="component" value="Unassembled WGS sequence"/>
</dbReference>
<dbReference type="Gene3D" id="1.10.260.40">
    <property type="entry name" value="lambda repressor-like DNA-binding domains"/>
    <property type="match status" value="1"/>
</dbReference>
<accession>A0ABT2CI18</accession>
<dbReference type="EMBL" id="JANUGQ010000012">
    <property type="protein sequence ID" value="MCS0637041.1"/>
    <property type="molecule type" value="Genomic_DNA"/>
</dbReference>
<evidence type="ECO:0000259" key="1">
    <source>
        <dbReference type="PROSITE" id="PS50943"/>
    </source>
</evidence>
<dbReference type="PROSITE" id="PS50943">
    <property type="entry name" value="HTH_CROC1"/>
    <property type="match status" value="1"/>
</dbReference>
<dbReference type="SUPFAM" id="SSF47413">
    <property type="entry name" value="lambda repressor-like DNA-binding domains"/>
    <property type="match status" value="1"/>
</dbReference>